<proteinExistence type="predicted"/>
<dbReference type="VEuPathDB" id="FungiDB:F4678DRAFT_303793"/>
<dbReference type="AlphaFoldDB" id="A0A9W8N731"/>
<keyword evidence="2" id="KW-1185">Reference proteome</keyword>
<dbReference type="EMBL" id="JANPWZ010002218">
    <property type="protein sequence ID" value="KAJ3560602.1"/>
    <property type="molecule type" value="Genomic_DNA"/>
</dbReference>
<dbReference type="Proteomes" id="UP001148614">
    <property type="component" value="Unassembled WGS sequence"/>
</dbReference>
<evidence type="ECO:0000313" key="1">
    <source>
        <dbReference type="EMBL" id="KAJ3560602.1"/>
    </source>
</evidence>
<gene>
    <name evidence="1" type="ORF">NPX13_g9248</name>
</gene>
<organism evidence="1 2">
    <name type="scientific">Xylaria arbuscula</name>
    <dbReference type="NCBI Taxonomy" id="114810"/>
    <lineage>
        <taxon>Eukaryota</taxon>
        <taxon>Fungi</taxon>
        <taxon>Dikarya</taxon>
        <taxon>Ascomycota</taxon>
        <taxon>Pezizomycotina</taxon>
        <taxon>Sordariomycetes</taxon>
        <taxon>Xylariomycetidae</taxon>
        <taxon>Xylariales</taxon>
        <taxon>Xylariaceae</taxon>
        <taxon>Xylaria</taxon>
    </lineage>
</organism>
<sequence>MNESDDVDQTTEALAGWQAFAADGRSRMRHELALSARCDQLFPVRPYAEGPQPTPLHFYGPGPDSHNYIPVGTLHFARWRHEIAAFVDPDGFGYYHEENPLVLNGQQIRPTYITKGNQLAKEVNYFRWARVPAETLKGIKTYPGPGTTRAVHDEYLLNQDDFNDFDTKRRKIQYDLDNRKDEDPKVIYPLGYKLLKKWSRVNGYPEWTEGSCLGADPNNPHALTKHIGWFPKRLRRPKSGLGADPQDAIWKEVFHGNLDAKPNDSFIPPKEKWSEDSSKVTIMTGSKSPQADQDSKFVPTFHIVCLEALKASLPPPQAETLSARKAWLEAQAIRRFVNRAKTDMGAPEDNDGDLGRIIERAKELAVTPTTEMTVDEKDIESTDTEATEQSELSEINGKAMAAVHENKSTSWDAVAEEREAIQATLDELSRNPEPGKEGKTPILAYSAFRSRFLGRAVTQVIGYE</sequence>
<accession>A0A9W8N731</accession>
<comment type="caution">
    <text evidence="1">The sequence shown here is derived from an EMBL/GenBank/DDBJ whole genome shotgun (WGS) entry which is preliminary data.</text>
</comment>
<evidence type="ECO:0000313" key="2">
    <source>
        <dbReference type="Proteomes" id="UP001148614"/>
    </source>
</evidence>
<name>A0A9W8N731_9PEZI</name>
<protein>
    <submittedName>
        <fullName evidence="1">Uncharacterized protein</fullName>
    </submittedName>
</protein>
<reference evidence="1" key="1">
    <citation type="submission" date="2022-07" db="EMBL/GenBank/DDBJ databases">
        <title>Genome Sequence of Xylaria arbuscula.</title>
        <authorList>
            <person name="Buettner E."/>
        </authorList>
    </citation>
    <scope>NUCLEOTIDE SEQUENCE</scope>
    <source>
        <strain evidence="1">VT107</strain>
    </source>
</reference>